<protein>
    <submittedName>
        <fullName evidence="3">Thiol-disulfide isomerase or thioredoxin</fullName>
    </submittedName>
</protein>
<evidence type="ECO:0000259" key="2">
    <source>
        <dbReference type="PROSITE" id="PS51352"/>
    </source>
</evidence>
<proteinExistence type="predicted"/>
<name>A0A1G7HLS9_CHIFI</name>
<dbReference type="Pfam" id="PF00578">
    <property type="entry name" value="AhpC-TSA"/>
    <property type="match status" value="1"/>
</dbReference>
<sequence length="163" mass="18262">MKQLLLLFALGLASCTQAPHADNMPTDPKALPPIVLLKGDTVSKFSTDSLAKGRPTMLYFYGPGCKPCDTMSQKMAAAMDTLKDINILFISAGSFHDVKIYQEKYNFEKFPNVKLGLDYNNAFFRFYGGQAYPLLVFYDKNKQIKRANYGSLPLDTVRAIIDK</sequence>
<dbReference type="GO" id="GO:0016209">
    <property type="term" value="F:antioxidant activity"/>
    <property type="evidence" value="ECO:0007669"/>
    <property type="project" value="InterPro"/>
</dbReference>
<dbReference type="InterPro" id="IPR013766">
    <property type="entry name" value="Thioredoxin_domain"/>
</dbReference>
<dbReference type="Gene3D" id="3.40.30.10">
    <property type="entry name" value="Glutaredoxin"/>
    <property type="match status" value="1"/>
</dbReference>
<dbReference type="InterPro" id="IPR036249">
    <property type="entry name" value="Thioredoxin-like_sf"/>
</dbReference>
<organism evidence="3 4">
    <name type="scientific">Chitinophaga filiformis</name>
    <name type="common">Myxococcus filiformis</name>
    <name type="synonym">Flexibacter filiformis</name>
    <dbReference type="NCBI Taxonomy" id="104663"/>
    <lineage>
        <taxon>Bacteria</taxon>
        <taxon>Pseudomonadati</taxon>
        <taxon>Bacteroidota</taxon>
        <taxon>Chitinophagia</taxon>
        <taxon>Chitinophagales</taxon>
        <taxon>Chitinophagaceae</taxon>
        <taxon>Chitinophaga</taxon>
    </lineage>
</organism>
<reference evidence="3 4" key="1">
    <citation type="submission" date="2016-10" db="EMBL/GenBank/DDBJ databases">
        <authorList>
            <person name="de Groot N.N."/>
        </authorList>
    </citation>
    <scope>NUCLEOTIDE SEQUENCE [LARGE SCALE GENOMIC DNA]</scope>
    <source>
        <strain evidence="3 4">DSM 527</strain>
    </source>
</reference>
<feature type="domain" description="Thioredoxin" evidence="2">
    <location>
        <begin position="12"/>
        <end position="163"/>
    </location>
</feature>
<evidence type="ECO:0000256" key="1">
    <source>
        <dbReference type="SAM" id="SignalP"/>
    </source>
</evidence>
<dbReference type="AlphaFoldDB" id="A0A1G7HLS9"/>
<dbReference type="PROSITE" id="PS51257">
    <property type="entry name" value="PROKAR_LIPOPROTEIN"/>
    <property type="match status" value="1"/>
</dbReference>
<dbReference type="PROSITE" id="PS51352">
    <property type="entry name" value="THIOREDOXIN_2"/>
    <property type="match status" value="1"/>
</dbReference>
<keyword evidence="3" id="KW-0413">Isomerase</keyword>
<dbReference type="SUPFAM" id="SSF52833">
    <property type="entry name" value="Thioredoxin-like"/>
    <property type="match status" value="1"/>
</dbReference>
<accession>A0A1G7HLS9</accession>
<feature type="chain" id="PRO_5011608903" evidence="1">
    <location>
        <begin position="22"/>
        <end position="163"/>
    </location>
</feature>
<dbReference type="GO" id="GO:0016853">
    <property type="term" value="F:isomerase activity"/>
    <property type="evidence" value="ECO:0007669"/>
    <property type="project" value="UniProtKB-KW"/>
</dbReference>
<feature type="signal peptide" evidence="1">
    <location>
        <begin position="1"/>
        <end position="21"/>
    </location>
</feature>
<dbReference type="Proteomes" id="UP000199045">
    <property type="component" value="Unassembled WGS sequence"/>
</dbReference>
<dbReference type="EMBL" id="FNBN01000001">
    <property type="protein sequence ID" value="SDF01313.1"/>
    <property type="molecule type" value="Genomic_DNA"/>
</dbReference>
<dbReference type="RefSeq" id="WP_089828664.1">
    <property type="nucleotide sequence ID" value="NZ_FNBN01000001.1"/>
</dbReference>
<dbReference type="OrthoDB" id="662072at2"/>
<evidence type="ECO:0000313" key="3">
    <source>
        <dbReference type="EMBL" id="SDF01313.1"/>
    </source>
</evidence>
<dbReference type="InterPro" id="IPR000866">
    <property type="entry name" value="AhpC/TSA"/>
</dbReference>
<dbReference type="GO" id="GO:0016491">
    <property type="term" value="F:oxidoreductase activity"/>
    <property type="evidence" value="ECO:0007669"/>
    <property type="project" value="InterPro"/>
</dbReference>
<evidence type="ECO:0000313" key="4">
    <source>
        <dbReference type="Proteomes" id="UP000199045"/>
    </source>
</evidence>
<keyword evidence="1" id="KW-0732">Signal</keyword>
<gene>
    <name evidence="3" type="ORF">SAMN04488121_101520</name>
</gene>